<dbReference type="InterPro" id="IPR010213">
    <property type="entry name" value="TF_NusA"/>
</dbReference>
<evidence type="ECO:0000256" key="7">
    <source>
        <dbReference type="HAMAP-Rule" id="MF_00945"/>
    </source>
</evidence>
<feature type="domain" description="S1 motif" evidence="8">
    <location>
        <begin position="139"/>
        <end position="204"/>
    </location>
</feature>
<dbReference type="InterPro" id="IPR013735">
    <property type="entry name" value="TF_NusA_N"/>
</dbReference>
<dbReference type="GO" id="GO:0003723">
    <property type="term" value="F:RNA binding"/>
    <property type="evidence" value="ECO:0007669"/>
    <property type="project" value="UniProtKB-UniRule"/>
</dbReference>
<keyword evidence="2 7" id="KW-0963">Cytoplasm</keyword>
<proteinExistence type="inferred from homology"/>
<dbReference type="SMART" id="SM00322">
    <property type="entry name" value="KH"/>
    <property type="match status" value="2"/>
</dbReference>
<dbReference type="PROSITE" id="PS50126">
    <property type="entry name" value="S1"/>
    <property type="match status" value="1"/>
</dbReference>
<dbReference type="Pfam" id="PF08529">
    <property type="entry name" value="NusA_N"/>
    <property type="match status" value="1"/>
</dbReference>
<evidence type="ECO:0000256" key="3">
    <source>
        <dbReference type="ARBA" id="ARBA00022814"/>
    </source>
</evidence>
<dbReference type="CDD" id="cd22529">
    <property type="entry name" value="KH-II_NusA_rpt2"/>
    <property type="match status" value="1"/>
</dbReference>
<evidence type="ECO:0000256" key="2">
    <source>
        <dbReference type="ARBA" id="ARBA00022490"/>
    </source>
</evidence>
<dbReference type="SUPFAM" id="SSF69705">
    <property type="entry name" value="Transcription factor NusA, N-terminal domain"/>
    <property type="match status" value="1"/>
</dbReference>
<keyword evidence="4 7" id="KW-0694">RNA-binding</keyword>
<dbReference type="GO" id="GO:0006353">
    <property type="term" value="P:DNA-templated transcription termination"/>
    <property type="evidence" value="ECO:0007669"/>
    <property type="project" value="UniProtKB-UniRule"/>
</dbReference>
<keyword evidence="10" id="KW-1185">Reference proteome</keyword>
<dbReference type="Pfam" id="PF13184">
    <property type="entry name" value="KH_NusA_1st"/>
    <property type="match status" value="1"/>
</dbReference>
<dbReference type="EMBL" id="RJJD01000004">
    <property type="protein sequence ID" value="RNI28586.1"/>
    <property type="molecule type" value="Genomic_DNA"/>
</dbReference>
<dbReference type="NCBIfam" id="TIGR01953">
    <property type="entry name" value="NusA"/>
    <property type="match status" value="1"/>
</dbReference>
<dbReference type="Proteomes" id="UP000272117">
    <property type="component" value="Unassembled WGS sequence"/>
</dbReference>
<dbReference type="InterPro" id="IPR025249">
    <property type="entry name" value="TF_NusA_KH_1st"/>
</dbReference>
<dbReference type="RefSeq" id="WP_123126443.1">
    <property type="nucleotide sequence ID" value="NZ_RJJD01000004.1"/>
</dbReference>
<dbReference type="SMART" id="SM00316">
    <property type="entry name" value="S1"/>
    <property type="match status" value="1"/>
</dbReference>
<dbReference type="PANTHER" id="PTHR22648">
    <property type="entry name" value="TRANSCRIPTION TERMINATION FACTOR NUSA"/>
    <property type="match status" value="1"/>
</dbReference>
<dbReference type="SUPFAM" id="SSF54814">
    <property type="entry name" value="Prokaryotic type KH domain (KH-domain type II)"/>
    <property type="match status" value="2"/>
</dbReference>
<comment type="function">
    <text evidence="7">Participates in both transcription termination and antitermination.</text>
</comment>
<keyword evidence="6 7" id="KW-0804">Transcription</keyword>
<evidence type="ECO:0000313" key="10">
    <source>
        <dbReference type="Proteomes" id="UP000272117"/>
    </source>
</evidence>
<dbReference type="GO" id="GO:0031564">
    <property type="term" value="P:transcription antitermination"/>
    <property type="evidence" value="ECO:0007669"/>
    <property type="project" value="UniProtKB-UniRule"/>
</dbReference>
<dbReference type="GO" id="GO:0003700">
    <property type="term" value="F:DNA-binding transcription factor activity"/>
    <property type="evidence" value="ECO:0007669"/>
    <property type="project" value="InterPro"/>
</dbReference>
<dbReference type="CDD" id="cd04455">
    <property type="entry name" value="S1_NusA"/>
    <property type="match status" value="1"/>
</dbReference>
<protein>
    <recommendedName>
        <fullName evidence="7">Transcription termination/antitermination protein NusA</fullName>
    </recommendedName>
</protein>
<dbReference type="InterPro" id="IPR004087">
    <property type="entry name" value="KH_dom"/>
</dbReference>
<evidence type="ECO:0000256" key="4">
    <source>
        <dbReference type="ARBA" id="ARBA00022884"/>
    </source>
</evidence>
<dbReference type="GO" id="GO:0005829">
    <property type="term" value="C:cytosol"/>
    <property type="evidence" value="ECO:0007669"/>
    <property type="project" value="TreeGrafter"/>
</dbReference>
<dbReference type="HAMAP" id="MF_00945_B">
    <property type="entry name" value="NusA_B"/>
    <property type="match status" value="1"/>
</dbReference>
<dbReference type="PROSITE" id="PS50084">
    <property type="entry name" value="KH_TYPE_1"/>
    <property type="match status" value="1"/>
</dbReference>
<evidence type="ECO:0000313" key="9">
    <source>
        <dbReference type="EMBL" id="RNI28586.1"/>
    </source>
</evidence>
<comment type="subcellular location">
    <subcellularLocation>
        <location evidence="7">Cytoplasm</location>
    </subcellularLocation>
</comment>
<organism evidence="9 10">
    <name type="scientific">Rufibacter latericius</name>
    <dbReference type="NCBI Taxonomy" id="2487040"/>
    <lineage>
        <taxon>Bacteria</taxon>
        <taxon>Pseudomonadati</taxon>
        <taxon>Bacteroidota</taxon>
        <taxon>Cytophagia</taxon>
        <taxon>Cytophagales</taxon>
        <taxon>Hymenobacteraceae</taxon>
        <taxon>Rufibacter</taxon>
    </lineage>
</organism>
<dbReference type="PANTHER" id="PTHR22648:SF0">
    <property type="entry name" value="TRANSCRIPTION TERMINATION_ANTITERMINATION PROTEIN NUSA"/>
    <property type="match status" value="1"/>
</dbReference>
<dbReference type="InterPro" id="IPR030842">
    <property type="entry name" value="TF_NusA_bacterial"/>
</dbReference>
<reference evidence="9 10" key="1">
    <citation type="submission" date="2018-11" db="EMBL/GenBank/DDBJ databases">
        <title>Rufibacter latericius sp. nov., isolated from water in Baiyang Lake.</title>
        <authorList>
            <person name="Yang Y."/>
        </authorList>
    </citation>
    <scope>NUCLEOTIDE SEQUENCE [LARGE SCALE GENOMIC DNA]</scope>
    <source>
        <strain evidence="9 10">R-22-1c-1</strain>
    </source>
</reference>
<dbReference type="InterPro" id="IPR015946">
    <property type="entry name" value="KH_dom-like_a/b"/>
</dbReference>
<dbReference type="InterPro" id="IPR009019">
    <property type="entry name" value="KH_sf_prok-type"/>
</dbReference>
<comment type="subunit">
    <text evidence="7">Monomer. Binds directly to the core enzyme of the DNA-dependent RNA polymerase and to nascent RNA.</text>
</comment>
<evidence type="ECO:0000259" key="8">
    <source>
        <dbReference type="PROSITE" id="PS50126"/>
    </source>
</evidence>
<dbReference type="Gene3D" id="2.40.50.140">
    <property type="entry name" value="Nucleic acid-binding proteins"/>
    <property type="match status" value="1"/>
</dbReference>
<keyword evidence="3 7" id="KW-0889">Transcription antitermination</keyword>
<dbReference type="OrthoDB" id="9807233at2"/>
<dbReference type="InterPro" id="IPR012340">
    <property type="entry name" value="NA-bd_OB-fold"/>
</dbReference>
<dbReference type="Pfam" id="PF26594">
    <property type="entry name" value="KH_NusA_2nd"/>
    <property type="match status" value="1"/>
</dbReference>
<dbReference type="SUPFAM" id="SSF50249">
    <property type="entry name" value="Nucleic acid-binding proteins"/>
    <property type="match status" value="1"/>
</dbReference>
<comment type="caution">
    <text evidence="9">The sequence shown here is derived from an EMBL/GenBank/DDBJ whole genome shotgun (WGS) entry which is preliminary data.</text>
</comment>
<evidence type="ECO:0000256" key="1">
    <source>
        <dbReference type="ARBA" id="ARBA00022472"/>
    </source>
</evidence>
<evidence type="ECO:0000256" key="5">
    <source>
        <dbReference type="ARBA" id="ARBA00023015"/>
    </source>
</evidence>
<dbReference type="Pfam" id="PF00575">
    <property type="entry name" value="S1"/>
    <property type="match status" value="1"/>
</dbReference>
<keyword evidence="5 7" id="KW-0805">Transcription regulation</keyword>
<dbReference type="Gene3D" id="3.30.1480.10">
    <property type="entry name" value="NusA, N-terminal domain"/>
    <property type="match status" value="1"/>
</dbReference>
<dbReference type="AlphaFoldDB" id="A0A3M9MSU6"/>
<dbReference type="Gene3D" id="3.30.300.20">
    <property type="match status" value="2"/>
</dbReference>
<dbReference type="InterPro" id="IPR003029">
    <property type="entry name" value="S1_domain"/>
</dbReference>
<comment type="similarity">
    <text evidence="7">Belongs to the NusA family.</text>
</comment>
<keyword evidence="1 7" id="KW-0806">Transcription termination</keyword>
<dbReference type="CDD" id="cd02134">
    <property type="entry name" value="KH-II_NusA_rpt1"/>
    <property type="match status" value="1"/>
</dbReference>
<name>A0A3M9MSU6_9BACT</name>
<evidence type="ECO:0000256" key="6">
    <source>
        <dbReference type="ARBA" id="ARBA00023163"/>
    </source>
</evidence>
<dbReference type="InterPro" id="IPR036555">
    <property type="entry name" value="NusA_N_sf"/>
</dbReference>
<dbReference type="FunFam" id="3.30.300.20:FF:000002">
    <property type="entry name" value="Transcription termination/antitermination protein NusA"/>
    <property type="match status" value="1"/>
</dbReference>
<gene>
    <name evidence="7 9" type="primary">nusA</name>
    <name evidence="9" type="ORF">EFB08_08070</name>
</gene>
<accession>A0A3M9MSU6</accession>
<sequence length="419" mass="48417">MDSSVLIESFAEFAKFKNIDRPTMMRILEDVFRTMIRKKWSTDENFDIILNVEKGDLEIWRNREIVDDNSEDIWDDDKIALSDARKIEPDFEVGEEVSELVKLEDFGRRAVLTARQTLIQRVKDLEKDLLYQKYKDQVGEIISGEVYQVWNREVLILDNEDNELLIPKSEQIPKDRYRKGDVVRAVVQRVEIINGNPKIILSRTSPQFLERLFEGEVPEIFDGLITIKKIVREPGERAKVAVESYDDRIDPVGACVGMKGSRIHTIVRELENENIDVINYTDNMELYIQRALSPAKISSIKINEETGRASVFLKPDQVSLAIGKGGQNIKLASKLVGLEIDVFRETEEFDEDINLEEFSDEIESWVIDELKRIGLDTARSVMAVSKEDLVRRTELEEETVEDLLNIIRQEFDSEESNNN</sequence>
<dbReference type="InterPro" id="IPR058582">
    <property type="entry name" value="KH_NusA_2nd"/>
</dbReference>